<dbReference type="AlphaFoldDB" id="A0A933MHG2"/>
<evidence type="ECO:0000313" key="3">
    <source>
        <dbReference type="Proteomes" id="UP000736328"/>
    </source>
</evidence>
<gene>
    <name evidence="2" type="ORF">HY768_02125</name>
</gene>
<dbReference type="Pfam" id="PF14332">
    <property type="entry name" value="DUF4388"/>
    <property type="match status" value="1"/>
</dbReference>
<dbReference type="Proteomes" id="UP000736328">
    <property type="component" value="Unassembled WGS sequence"/>
</dbReference>
<dbReference type="EMBL" id="JACQXR010000026">
    <property type="protein sequence ID" value="MBI4726017.1"/>
    <property type="molecule type" value="Genomic_DNA"/>
</dbReference>
<evidence type="ECO:0000259" key="1">
    <source>
        <dbReference type="Pfam" id="PF14332"/>
    </source>
</evidence>
<comment type="caution">
    <text evidence="2">The sequence shown here is derived from an EMBL/GenBank/DDBJ whole genome shotgun (WGS) entry which is preliminary data.</text>
</comment>
<feature type="domain" description="PatA-like N-terminal" evidence="1">
    <location>
        <begin position="4"/>
        <end position="32"/>
    </location>
</feature>
<reference evidence="2" key="1">
    <citation type="submission" date="2020-07" db="EMBL/GenBank/DDBJ databases">
        <title>Huge and variable diversity of episymbiotic CPR bacteria and DPANN archaea in groundwater ecosystems.</title>
        <authorList>
            <person name="He C.Y."/>
            <person name="Keren R."/>
            <person name="Whittaker M."/>
            <person name="Farag I.F."/>
            <person name="Doudna J."/>
            <person name="Cate J.H.D."/>
            <person name="Banfield J.F."/>
        </authorList>
    </citation>
    <scope>NUCLEOTIDE SEQUENCE</scope>
    <source>
        <strain evidence="2">NC_groundwater_1520_Pr4_B-0.1um_53_5</strain>
    </source>
</reference>
<evidence type="ECO:0000313" key="2">
    <source>
        <dbReference type="EMBL" id="MBI4726017.1"/>
    </source>
</evidence>
<accession>A0A933MHG2</accession>
<dbReference type="InterPro" id="IPR025497">
    <property type="entry name" value="PatA-like_N"/>
</dbReference>
<protein>
    <submittedName>
        <fullName evidence="2">DUF4388 domain-containing protein</fullName>
    </submittedName>
</protein>
<proteinExistence type="predicted"/>
<sequence>MAIEGPIKGLSLMDLFQLLAMSRKSGVLTLGWLRSGILV</sequence>
<organism evidence="2 3">
    <name type="scientific">candidate division TA06 bacterium</name>
    <dbReference type="NCBI Taxonomy" id="2250710"/>
    <lineage>
        <taxon>Bacteria</taxon>
        <taxon>Bacteria division TA06</taxon>
    </lineage>
</organism>
<name>A0A933MHG2_UNCT6</name>